<feature type="domain" description="Endoribonuclease YicC-like N-terminal" evidence="6">
    <location>
        <begin position="4"/>
        <end position="156"/>
    </location>
</feature>
<dbReference type="InterPro" id="IPR013551">
    <property type="entry name" value="YicC-like_C"/>
</dbReference>
<evidence type="ECO:0000313" key="8">
    <source>
        <dbReference type="EMBL" id="BAX80964.1"/>
    </source>
</evidence>
<comment type="cofactor">
    <cofactor evidence="1">
        <name>a divalent metal cation</name>
        <dbReference type="ChEBI" id="CHEBI:60240"/>
    </cofactor>
</comment>
<evidence type="ECO:0000256" key="3">
    <source>
        <dbReference type="ARBA" id="ARBA00022759"/>
    </source>
</evidence>
<dbReference type="GO" id="GO:0004521">
    <property type="term" value="F:RNA endonuclease activity"/>
    <property type="evidence" value="ECO:0007669"/>
    <property type="project" value="InterPro"/>
</dbReference>
<protein>
    <recommendedName>
        <fullName evidence="10">YicC family protein</fullName>
    </recommendedName>
</protein>
<comment type="similarity">
    <text evidence="5">Belongs to the YicC/YloC family.</text>
</comment>
<organism evidence="8 9">
    <name type="scientific">Labilibaculum antarcticum</name>
    <dbReference type="NCBI Taxonomy" id="1717717"/>
    <lineage>
        <taxon>Bacteria</taxon>
        <taxon>Pseudomonadati</taxon>
        <taxon>Bacteroidota</taxon>
        <taxon>Bacteroidia</taxon>
        <taxon>Marinilabiliales</taxon>
        <taxon>Marinifilaceae</taxon>
        <taxon>Labilibaculum</taxon>
    </lineage>
</organism>
<reference evidence="8 9" key="1">
    <citation type="journal article" date="2018" name="Mar. Genomics">
        <title>Complete genome sequence of Marinifilaceae bacterium strain SPP2, isolated from the Antarctic marine sediment.</title>
        <authorList>
            <person name="Watanabe M."/>
            <person name="Kojima H."/>
            <person name="Fukui M."/>
        </authorList>
    </citation>
    <scope>NUCLEOTIDE SEQUENCE [LARGE SCALE GENOMIC DNA]</scope>
    <source>
        <strain evidence="8 9">SPP2</strain>
    </source>
</reference>
<name>A0A1Y1CKY4_9BACT</name>
<dbReference type="RefSeq" id="WP_096429844.1">
    <property type="nucleotide sequence ID" value="NZ_AP018042.1"/>
</dbReference>
<sequence>MLISMTGFGKAILELKNKNISIEIKSLNSKQLDINTRMPNLYKEKDLVIRNEIKNKLERGKVELSIFIESVGSDKETKINKPIVEAYYRQLNELAQDLGIAMDKEPILQTIVKLPDALKVEYQELDEEEWNLIFEGFKTALAAIMNFREQEGSALQKDIFARINNIENLLAEVPQYENDRIETVRTRINDNLRDFVEKQNVDKNRFEQEIIYYLEKLDITEEKVRLANHCKYFLETSNTGNSEGKKLGFIAQEIGREINTLGSKANHSNIQKIVIDMKDELEKIKEQLLNVL</sequence>
<dbReference type="NCBIfam" id="TIGR00255">
    <property type="entry name" value="YicC/YloC family endoribonuclease"/>
    <property type="match status" value="1"/>
</dbReference>
<dbReference type="OrthoDB" id="9771229at2"/>
<evidence type="ECO:0000259" key="6">
    <source>
        <dbReference type="Pfam" id="PF03755"/>
    </source>
</evidence>
<dbReference type="InterPro" id="IPR005229">
    <property type="entry name" value="YicC/YloC-like"/>
</dbReference>
<evidence type="ECO:0000256" key="4">
    <source>
        <dbReference type="ARBA" id="ARBA00022801"/>
    </source>
</evidence>
<dbReference type="Pfam" id="PF03755">
    <property type="entry name" value="YicC-like_N"/>
    <property type="match status" value="1"/>
</dbReference>
<feature type="domain" description="Endoribonuclease YicC-like C-terminal" evidence="7">
    <location>
        <begin position="176"/>
        <end position="291"/>
    </location>
</feature>
<accession>A0A1Y1CKY4</accession>
<evidence type="ECO:0000259" key="7">
    <source>
        <dbReference type="Pfam" id="PF08340"/>
    </source>
</evidence>
<gene>
    <name evidence="8" type="ORF">ALGA_2651</name>
</gene>
<dbReference type="Pfam" id="PF08340">
    <property type="entry name" value="YicC-like_C"/>
    <property type="match status" value="1"/>
</dbReference>
<dbReference type="Proteomes" id="UP000218267">
    <property type="component" value="Chromosome"/>
</dbReference>
<keyword evidence="9" id="KW-1185">Reference proteome</keyword>
<keyword evidence="4" id="KW-0378">Hydrolase</keyword>
<evidence type="ECO:0000313" key="9">
    <source>
        <dbReference type="Proteomes" id="UP000218267"/>
    </source>
</evidence>
<dbReference type="InterPro" id="IPR013527">
    <property type="entry name" value="YicC-like_N"/>
</dbReference>
<dbReference type="AlphaFoldDB" id="A0A1Y1CKY4"/>
<dbReference type="EMBL" id="AP018042">
    <property type="protein sequence ID" value="BAX80964.1"/>
    <property type="molecule type" value="Genomic_DNA"/>
</dbReference>
<dbReference type="PANTHER" id="PTHR30636:SF3">
    <property type="entry name" value="UPF0701 PROTEIN YICC"/>
    <property type="match status" value="1"/>
</dbReference>
<reference evidence="9" key="2">
    <citation type="journal article" date="2020" name="Antonie Van Leeuwenhoek">
        <title>Labilibaculum antarcticum sp. nov., a novel facultative anaerobic, psychrotorelant bacterium isolated from marine sediment of Antarctica.</title>
        <authorList>
            <person name="Watanabe M."/>
            <person name="Kojima H."/>
            <person name="Fukui M."/>
        </authorList>
    </citation>
    <scope>NUCLEOTIDE SEQUENCE [LARGE SCALE GENOMIC DNA]</scope>
    <source>
        <strain evidence="9">SPP2</strain>
    </source>
</reference>
<evidence type="ECO:0008006" key="10">
    <source>
        <dbReference type="Google" id="ProtNLM"/>
    </source>
</evidence>
<dbReference type="GO" id="GO:0016787">
    <property type="term" value="F:hydrolase activity"/>
    <property type="evidence" value="ECO:0007669"/>
    <property type="project" value="UniProtKB-KW"/>
</dbReference>
<keyword evidence="2" id="KW-0540">Nuclease</keyword>
<evidence type="ECO:0000256" key="2">
    <source>
        <dbReference type="ARBA" id="ARBA00022722"/>
    </source>
</evidence>
<evidence type="ECO:0000256" key="1">
    <source>
        <dbReference type="ARBA" id="ARBA00001968"/>
    </source>
</evidence>
<dbReference type="PANTHER" id="PTHR30636">
    <property type="entry name" value="UPF0701 PROTEIN YICC"/>
    <property type="match status" value="1"/>
</dbReference>
<keyword evidence="3" id="KW-0255">Endonuclease</keyword>
<proteinExistence type="inferred from homology"/>
<evidence type="ECO:0000256" key="5">
    <source>
        <dbReference type="ARBA" id="ARBA00035648"/>
    </source>
</evidence>
<dbReference type="KEGG" id="mbas:ALGA_2651"/>